<sequence length="64" mass="7246">MKKIQFIDLFYGDAAVSPIPYFTMLTACDADSTMSEMSRYPAIFAGTCRAEYIFYCLLTIIQPT</sequence>
<protein>
    <submittedName>
        <fullName evidence="1">Uncharacterized protein</fullName>
    </submittedName>
</protein>
<evidence type="ECO:0000313" key="2">
    <source>
        <dbReference type="Proteomes" id="UP001210130"/>
    </source>
</evidence>
<gene>
    <name evidence="1" type="ORF">OR613_25570</name>
</gene>
<dbReference type="PROSITE" id="PS51257">
    <property type="entry name" value="PROKAR_LIPOPROTEIN"/>
    <property type="match status" value="1"/>
</dbReference>
<name>A0AAJ5QVJ0_9ENTR</name>
<organism evidence="1 2">
    <name type="scientific">Klebsiella electrica</name>
    <dbReference type="NCBI Taxonomy" id="1259973"/>
    <lineage>
        <taxon>Bacteria</taxon>
        <taxon>Pseudomonadati</taxon>
        <taxon>Pseudomonadota</taxon>
        <taxon>Gammaproteobacteria</taxon>
        <taxon>Enterobacterales</taxon>
        <taxon>Enterobacteriaceae</taxon>
        <taxon>Klebsiella/Raoultella group</taxon>
        <taxon>Klebsiella</taxon>
    </lineage>
</organism>
<dbReference type="AlphaFoldDB" id="A0AAJ5QVJ0"/>
<evidence type="ECO:0000313" key="1">
    <source>
        <dbReference type="EMBL" id="WBW61275.1"/>
    </source>
</evidence>
<proteinExistence type="predicted"/>
<reference evidence="1 2" key="1">
    <citation type="journal article" date="2023" name="Microbiol. Resour. Announc.">
        <title>Complete Genome Sequence of the First Colistin-Resistant Raoultella electrica Strain.</title>
        <authorList>
            <person name="Aldeia C."/>
            <person name="Campos-Madueno E.I."/>
            <person name="Sendi P."/>
            <person name="Endimiani A."/>
        </authorList>
    </citation>
    <scope>NUCLEOTIDE SEQUENCE [LARGE SCALE GENOMIC DNA]</scope>
    <source>
        <strain evidence="1 2">S2-IND-01-C</strain>
    </source>
</reference>
<accession>A0AAJ5QVJ0</accession>
<dbReference type="RefSeq" id="WP_131050020.1">
    <property type="nucleotide sequence ID" value="NZ_CP041247.1"/>
</dbReference>
<keyword evidence="2" id="KW-1185">Reference proteome</keyword>
<dbReference type="Proteomes" id="UP001210130">
    <property type="component" value="Chromosome"/>
</dbReference>
<dbReference type="EMBL" id="CP112887">
    <property type="protein sequence ID" value="WBW61275.1"/>
    <property type="molecule type" value="Genomic_DNA"/>
</dbReference>